<dbReference type="Gene3D" id="2.130.10.30">
    <property type="entry name" value="Regulator of chromosome condensation 1/beta-lactamase-inhibitor protein II"/>
    <property type="match status" value="2"/>
</dbReference>
<feature type="repeat" description="RCC1" evidence="1">
    <location>
        <begin position="250"/>
        <end position="300"/>
    </location>
</feature>
<evidence type="ECO:0000313" key="5">
    <source>
        <dbReference type="Proteomes" id="UP000179807"/>
    </source>
</evidence>
<dbReference type="SUPFAM" id="SSF50985">
    <property type="entry name" value="RCC1/BLIP-II"/>
    <property type="match status" value="1"/>
</dbReference>
<protein>
    <recommendedName>
        <fullName evidence="3">Protein kinase domain-containing protein</fullName>
    </recommendedName>
</protein>
<dbReference type="GO" id="GO:0004672">
    <property type="term" value="F:protein kinase activity"/>
    <property type="evidence" value="ECO:0007669"/>
    <property type="project" value="InterPro"/>
</dbReference>
<dbReference type="InterPro" id="IPR051553">
    <property type="entry name" value="Ran_GTPase-activating"/>
</dbReference>
<dbReference type="InterPro" id="IPR000408">
    <property type="entry name" value="Reg_chr_condens"/>
</dbReference>
<keyword evidence="5" id="KW-1185">Reference proteome</keyword>
<dbReference type="Proteomes" id="UP000179807">
    <property type="component" value="Unassembled WGS sequence"/>
</dbReference>
<evidence type="ECO:0000313" key="4">
    <source>
        <dbReference type="EMBL" id="OHT14223.1"/>
    </source>
</evidence>
<feature type="repeat" description="RCC1" evidence="1">
    <location>
        <begin position="17"/>
        <end position="71"/>
    </location>
</feature>
<dbReference type="GO" id="GO:0005524">
    <property type="term" value="F:ATP binding"/>
    <property type="evidence" value="ECO:0007669"/>
    <property type="project" value="InterPro"/>
</dbReference>
<dbReference type="PROSITE" id="PS00626">
    <property type="entry name" value="RCC1_2"/>
    <property type="match status" value="2"/>
</dbReference>
<evidence type="ECO:0000256" key="2">
    <source>
        <dbReference type="SAM" id="Coils"/>
    </source>
</evidence>
<name>A0A1J4KSG1_9EUKA</name>
<feature type="repeat" description="RCC1" evidence="1">
    <location>
        <begin position="72"/>
        <end position="123"/>
    </location>
</feature>
<sequence>MDFDDIISPTRPNPGFRYLVSVGEGESGQLGRDGMPFKAMKIDDPKMVNFGANNVIDFSAGENFAVAIVDSGSAFGWGCNREGQFGHSFHGVLKRPILIDNLYHHKIQQVSCGNKHTAFLLSNGDVLLAFKKTIKQVKVPEKIKFVSCGFNSTFCIGVSGIIYKIKNKEFQEVSRYQLGNPAKMITCGEFFAVAITEDGEAFGLGSVYETDNNDDDSFNDRFYRIQSLQLEQITLVSANRDYCLALNVKGSVFGWGENDFHQIGIPKVNLYQFERVVIKTNPRIVSVSAGRFHSIFIDENGGMWASGDSGKGETFEEFHKIIDKPQFCEKFMAKKNQALRVSCGMSFSLVYVLNYEKEPLYHQYPLNKNFETECARLETDNSYLRNTIRDLISSLENLTNRFSQIRQANLRQEEEIENLKQSLNTERTQNAVCSFDSTYDTTEDVDDYRMKVTIQYSLLKFKEPDILNDFSKKYNPLFNIQSLIFIPYIGIDSIQNGVLIRYFSDDYSLSNQYLLHSLSDLEKSIVISEIAFTMKLLHSDNIYHGCLNINHLYLFANKIVRISHFGFDAFNKYKSVSTDLQVFLPPDAFDENVDYLKVDVYSFAVLARYILTGLPDSLPINASEPFVKMIHQCQLPDPSQRPSFDNICSLLEQNNYLILNNVNESIVIKNKLDFMKSSHTLQRVTDEEHQSEVKTSWQDLVIGEI</sequence>
<dbReference type="InterPro" id="IPR009091">
    <property type="entry name" value="RCC1/BLIP-II"/>
</dbReference>
<dbReference type="PANTHER" id="PTHR45982">
    <property type="entry name" value="REGULATOR OF CHROMOSOME CONDENSATION"/>
    <property type="match status" value="1"/>
</dbReference>
<feature type="coiled-coil region" evidence="2">
    <location>
        <begin position="388"/>
        <end position="429"/>
    </location>
</feature>
<dbReference type="GeneID" id="94833141"/>
<evidence type="ECO:0000259" key="3">
    <source>
        <dbReference type="PROSITE" id="PS50011"/>
    </source>
</evidence>
<dbReference type="EMBL" id="MLAK01000412">
    <property type="protein sequence ID" value="OHT14223.1"/>
    <property type="molecule type" value="Genomic_DNA"/>
</dbReference>
<proteinExistence type="predicted"/>
<dbReference type="PRINTS" id="PR00633">
    <property type="entry name" value="RCCNDNSATION"/>
</dbReference>
<dbReference type="PANTHER" id="PTHR45982:SF1">
    <property type="entry name" value="REGULATOR OF CHROMOSOME CONDENSATION"/>
    <property type="match status" value="1"/>
</dbReference>
<feature type="domain" description="Protein kinase" evidence="3">
    <location>
        <begin position="391"/>
        <end position="657"/>
    </location>
</feature>
<dbReference type="OrthoDB" id="10256179at2759"/>
<comment type="caution">
    <text evidence="4">The sequence shown here is derived from an EMBL/GenBank/DDBJ whole genome shotgun (WGS) entry which is preliminary data.</text>
</comment>
<reference evidence="4" key="1">
    <citation type="submission" date="2016-10" db="EMBL/GenBank/DDBJ databases">
        <authorList>
            <person name="Benchimol M."/>
            <person name="Almeida L.G."/>
            <person name="Vasconcelos A.T."/>
            <person name="Perreira-Neves A."/>
            <person name="Rosa I.A."/>
            <person name="Tasca T."/>
            <person name="Bogo M.R."/>
            <person name="de Souza W."/>
        </authorList>
    </citation>
    <scope>NUCLEOTIDE SEQUENCE [LARGE SCALE GENOMIC DNA]</scope>
    <source>
        <strain evidence="4">K</strain>
    </source>
</reference>
<keyword evidence="2" id="KW-0175">Coiled coil</keyword>
<organism evidence="4 5">
    <name type="scientific">Tritrichomonas foetus</name>
    <dbReference type="NCBI Taxonomy" id="1144522"/>
    <lineage>
        <taxon>Eukaryota</taxon>
        <taxon>Metamonada</taxon>
        <taxon>Parabasalia</taxon>
        <taxon>Tritrichomonadida</taxon>
        <taxon>Tritrichomonadidae</taxon>
        <taxon>Tritrichomonas</taxon>
    </lineage>
</organism>
<dbReference type="PROSITE" id="PS50012">
    <property type="entry name" value="RCC1_3"/>
    <property type="match status" value="3"/>
</dbReference>
<dbReference type="PROSITE" id="PS50011">
    <property type="entry name" value="PROTEIN_KINASE_DOM"/>
    <property type="match status" value="1"/>
</dbReference>
<dbReference type="InterPro" id="IPR011009">
    <property type="entry name" value="Kinase-like_dom_sf"/>
</dbReference>
<dbReference type="Pfam" id="PF13540">
    <property type="entry name" value="RCC1_2"/>
    <property type="match status" value="1"/>
</dbReference>
<gene>
    <name evidence="4" type="ORF">TRFO_15527</name>
</gene>
<dbReference type="InterPro" id="IPR000719">
    <property type="entry name" value="Prot_kinase_dom"/>
</dbReference>
<accession>A0A1J4KSG1</accession>
<dbReference type="AlphaFoldDB" id="A0A1J4KSG1"/>
<dbReference type="RefSeq" id="XP_068367359.1">
    <property type="nucleotide sequence ID" value="XM_068498437.1"/>
</dbReference>
<dbReference type="Pfam" id="PF00415">
    <property type="entry name" value="RCC1"/>
    <property type="match status" value="1"/>
</dbReference>
<dbReference type="SUPFAM" id="SSF56112">
    <property type="entry name" value="Protein kinase-like (PK-like)"/>
    <property type="match status" value="1"/>
</dbReference>
<evidence type="ECO:0000256" key="1">
    <source>
        <dbReference type="PROSITE-ProRule" id="PRU00235"/>
    </source>
</evidence>
<dbReference type="Gene3D" id="1.10.510.10">
    <property type="entry name" value="Transferase(Phosphotransferase) domain 1"/>
    <property type="match status" value="1"/>
</dbReference>
<dbReference type="VEuPathDB" id="TrichDB:TRFO_15527"/>